<keyword evidence="3" id="KW-1185">Reference proteome</keyword>
<evidence type="ECO:0000313" key="3">
    <source>
        <dbReference type="Proteomes" id="UP000765509"/>
    </source>
</evidence>
<reference evidence="2" key="1">
    <citation type="submission" date="2021-03" db="EMBL/GenBank/DDBJ databases">
        <title>Draft genome sequence of rust myrtle Austropuccinia psidii MF-1, a brazilian biotype.</title>
        <authorList>
            <person name="Quecine M.C."/>
            <person name="Pachon D.M.R."/>
            <person name="Bonatelli M.L."/>
            <person name="Correr F.H."/>
            <person name="Franceschini L.M."/>
            <person name="Leite T.F."/>
            <person name="Margarido G.R.A."/>
            <person name="Almeida C.A."/>
            <person name="Ferrarezi J.A."/>
            <person name="Labate C.A."/>
        </authorList>
    </citation>
    <scope>NUCLEOTIDE SEQUENCE</scope>
    <source>
        <strain evidence="2">MF-1</strain>
    </source>
</reference>
<evidence type="ECO:0000313" key="2">
    <source>
        <dbReference type="EMBL" id="MBW0529646.1"/>
    </source>
</evidence>
<dbReference type="EMBL" id="AVOT02035330">
    <property type="protein sequence ID" value="MBW0529646.1"/>
    <property type="molecule type" value="Genomic_DNA"/>
</dbReference>
<name>A0A9Q3I4R6_9BASI</name>
<feature type="region of interest" description="Disordered" evidence="1">
    <location>
        <begin position="38"/>
        <end position="61"/>
    </location>
</feature>
<protein>
    <submittedName>
        <fullName evidence="2">Uncharacterized protein</fullName>
    </submittedName>
</protein>
<evidence type="ECO:0000256" key="1">
    <source>
        <dbReference type="SAM" id="MobiDB-lite"/>
    </source>
</evidence>
<organism evidence="2 3">
    <name type="scientific">Austropuccinia psidii MF-1</name>
    <dbReference type="NCBI Taxonomy" id="1389203"/>
    <lineage>
        <taxon>Eukaryota</taxon>
        <taxon>Fungi</taxon>
        <taxon>Dikarya</taxon>
        <taxon>Basidiomycota</taxon>
        <taxon>Pucciniomycotina</taxon>
        <taxon>Pucciniomycetes</taxon>
        <taxon>Pucciniales</taxon>
        <taxon>Sphaerophragmiaceae</taxon>
        <taxon>Austropuccinia</taxon>
    </lineage>
</organism>
<comment type="caution">
    <text evidence="2">The sequence shown here is derived from an EMBL/GenBank/DDBJ whole genome shotgun (WGS) entry which is preliminary data.</text>
</comment>
<accession>A0A9Q3I4R6</accession>
<proteinExistence type="predicted"/>
<sequence length="241" mass="26735">MPVQNIPPSKNTRSQIIQAILAPTARAPLENTPSVHQLSANLDRGPPMEGEAPSRRGGMKSRRSRSFYVLLCGYPGIFQGPIGRLGEAEDEEGKESMEEEASEETQVAAALTGVPEAPESPNLAHFNKIIFSQAEPNFLKMMEQITQLIRQITQEVAPRENYRAPEFKTSSIKAPDSFNDTKSHKLKGFIQSCQSIFHNDPEDIFSERKKGLYSTSFLTSRAENGLNNISQISLMRTLPTS</sequence>
<gene>
    <name evidence="2" type="ORF">O181_069361</name>
</gene>
<dbReference type="AlphaFoldDB" id="A0A9Q3I4R6"/>
<dbReference type="Proteomes" id="UP000765509">
    <property type="component" value="Unassembled WGS sequence"/>
</dbReference>